<organism evidence="2 3">
    <name type="scientific">Thecamonas trahens ATCC 50062</name>
    <dbReference type="NCBI Taxonomy" id="461836"/>
    <lineage>
        <taxon>Eukaryota</taxon>
        <taxon>Apusozoa</taxon>
        <taxon>Apusomonadida</taxon>
        <taxon>Apusomonadidae</taxon>
        <taxon>Thecamonas</taxon>
    </lineage>
</organism>
<sequence length="271" mass="28561">MEGMVEAVAAAFVPYPKIPTAFSGSADDARRVRTIEWVATEKIHGANLTLMCDGQVVVPAKRRGVLADDEDFFGLRSSGLLASLARPAIELAQALGAGSGTSIAVSGELFGADVQPGIDYGPQLQFAVFDVALLAADGDRRFLAHDEMTAVATAAGFTVVHEVARGSYTKLLDTPIGFDSHWPALLGLEPLPPAGANTAEGIVLRPATTDDRFLVKIKDPSFADVEASGRAHKSMMVAADGSSSAAADAQNIFYELQLYLTPARAQSARDW</sequence>
<evidence type="ECO:0000313" key="2">
    <source>
        <dbReference type="EMBL" id="KNC47341.1"/>
    </source>
</evidence>
<dbReference type="AlphaFoldDB" id="A0A0L0D5H5"/>
<dbReference type="eggNOG" id="ENOG502S5WF">
    <property type="taxonomic scope" value="Eukaryota"/>
</dbReference>
<keyword evidence="2" id="KW-0436">Ligase</keyword>
<accession>A0A0L0D5H5</accession>
<dbReference type="GeneID" id="25563348"/>
<dbReference type="Pfam" id="PF09414">
    <property type="entry name" value="RNA_ligase"/>
    <property type="match status" value="1"/>
</dbReference>
<dbReference type="EMBL" id="GL349446">
    <property type="protein sequence ID" value="KNC47341.1"/>
    <property type="molecule type" value="Genomic_DNA"/>
</dbReference>
<dbReference type="GO" id="GO:0016874">
    <property type="term" value="F:ligase activity"/>
    <property type="evidence" value="ECO:0007669"/>
    <property type="project" value="UniProtKB-KW"/>
</dbReference>
<dbReference type="OrthoDB" id="10261000at2759"/>
<reference evidence="2 3" key="1">
    <citation type="submission" date="2010-05" db="EMBL/GenBank/DDBJ databases">
        <title>The Genome Sequence of Thecamonas trahens ATCC 50062.</title>
        <authorList>
            <consortium name="The Broad Institute Genome Sequencing Platform"/>
            <person name="Russ C."/>
            <person name="Cuomo C."/>
            <person name="Shea T."/>
            <person name="Young S.K."/>
            <person name="Zeng Q."/>
            <person name="Koehrsen M."/>
            <person name="Haas B."/>
            <person name="Borodovsky M."/>
            <person name="Guigo R."/>
            <person name="Alvarado L."/>
            <person name="Berlin A."/>
            <person name="Bochicchio J."/>
            <person name="Borenstein D."/>
            <person name="Chapman S."/>
            <person name="Chen Z."/>
            <person name="Freedman E."/>
            <person name="Gellesch M."/>
            <person name="Goldberg J."/>
            <person name="Griggs A."/>
            <person name="Gujja S."/>
            <person name="Heilman E."/>
            <person name="Heiman D."/>
            <person name="Hepburn T."/>
            <person name="Howarth C."/>
            <person name="Jen D."/>
            <person name="Larson L."/>
            <person name="Mehta T."/>
            <person name="Park D."/>
            <person name="Pearson M."/>
            <person name="Roberts A."/>
            <person name="Saif S."/>
            <person name="Shenoy N."/>
            <person name="Sisk P."/>
            <person name="Stolte C."/>
            <person name="Sykes S."/>
            <person name="Thomson T."/>
            <person name="Walk T."/>
            <person name="White J."/>
            <person name="Yandava C."/>
            <person name="Burger G."/>
            <person name="Gray M.W."/>
            <person name="Holland P.W.H."/>
            <person name="King N."/>
            <person name="Lang F.B.F."/>
            <person name="Roger A.J."/>
            <person name="Ruiz-Trillo I."/>
            <person name="Lander E."/>
            <person name="Nusbaum C."/>
        </authorList>
    </citation>
    <scope>NUCLEOTIDE SEQUENCE [LARGE SCALE GENOMIC DNA]</scope>
    <source>
        <strain evidence="2 3">ATCC 50062</strain>
    </source>
</reference>
<gene>
    <name evidence="2" type="ORF">AMSG_03775</name>
</gene>
<dbReference type="SUPFAM" id="SSF56091">
    <property type="entry name" value="DNA ligase/mRNA capping enzyme, catalytic domain"/>
    <property type="match status" value="1"/>
</dbReference>
<dbReference type="Gene3D" id="3.30.470.30">
    <property type="entry name" value="DNA ligase/mRNA capping enzyme"/>
    <property type="match status" value="1"/>
</dbReference>
<name>A0A0L0D5H5_THETB</name>
<evidence type="ECO:0000259" key="1">
    <source>
        <dbReference type="Pfam" id="PF09414"/>
    </source>
</evidence>
<keyword evidence="3" id="KW-1185">Reference proteome</keyword>
<feature type="domain" description="RNA ligase" evidence="1">
    <location>
        <begin position="36"/>
        <end position="218"/>
    </location>
</feature>
<dbReference type="Proteomes" id="UP000054408">
    <property type="component" value="Unassembled WGS sequence"/>
</dbReference>
<dbReference type="InterPro" id="IPR021122">
    <property type="entry name" value="RNA_ligase_dom_REL/Rnl2"/>
</dbReference>
<proteinExistence type="predicted"/>
<dbReference type="RefSeq" id="XP_013759679.1">
    <property type="nucleotide sequence ID" value="XM_013904225.1"/>
</dbReference>
<evidence type="ECO:0000313" key="3">
    <source>
        <dbReference type="Proteomes" id="UP000054408"/>
    </source>
</evidence>
<dbReference type="Gene3D" id="3.30.1490.70">
    <property type="match status" value="1"/>
</dbReference>
<protein>
    <submittedName>
        <fullName evidence="2">RNA ligase 2</fullName>
    </submittedName>
</protein>